<keyword evidence="1" id="KW-0472">Membrane</keyword>
<keyword evidence="1" id="KW-0812">Transmembrane</keyword>
<accession>A0ABV0RXH7</accession>
<reference evidence="2 3" key="1">
    <citation type="submission" date="2021-06" db="EMBL/GenBank/DDBJ databases">
        <authorList>
            <person name="Palmer J.M."/>
        </authorList>
    </citation>
    <scope>NUCLEOTIDE SEQUENCE [LARGE SCALE GENOMIC DNA]</scope>
    <source>
        <strain evidence="2 3">XC_2019</strain>
        <tissue evidence="2">Muscle</tissue>
    </source>
</reference>
<keyword evidence="1" id="KW-1133">Transmembrane helix</keyword>
<protein>
    <submittedName>
        <fullName evidence="2">Uncharacterized protein</fullName>
    </submittedName>
</protein>
<evidence type="ECO:0000313" key="2">
    <source>
        <dbReference type="EMBL" id="MEQ2212198.1"/>
    </source>
</evidence>
<dbReference type="Proteomes" id="UP001434883">
    <property type="component" value="Unassembled WGS sequence"/>
</dbReference>
<evidence type="ECO:0000256" key="1">
    <source>
        <dbReference type="SAM" id="Phobius"/>
    </source>
</evidence>
<name>A0ABV0RXH7_9TELE</name>
<proteinExistence type="predicted"/>
<feature type="transmembrane region" description="Helical" evidence="1">
    <location>
        <begin position="101"/>
        <end position="119"/>
    </location>
</feature>
<evidence type="ECO:0000313" key="3">
    <source>
        <dbReference type="Proteomes" id="UP001434883"/>
    </source>
</evidence>
<dbReference type="EMBL" id="JAHRIN010059522">
    <property type="protein sequence ID" value="MEQ2212198.1"/>
    <property type="molecule type" value="Genomic_DNA"/>
</dbReference>
<gene>
    <name evidence="2" type="ORF">XENOCAPTIV_027346</name>
</gene>
<keyword evidence="3" id="KW-1185">Reference proteome</keyword>
<comment type="caution">
    <text evidence="2">The sequence shown here is derived from an EMBL/GenBank/DDBJ whole genome shotgun (WGS) entry which is preliminary data.</text>
</comment>
<sequence length="129" mass="14621">MVMKGAIPPLPHLIPSLSLFFCHVSFPLLYDVLCLGQSRCLCQARPDKKKTGRSSPCPSKDLDSKPSRWHLATLVSPNWFTFCCHMNTLGRLVFKLSYKKTLILVSMIIVFAAVFETFCGDIKKRKNNE</sequence>
<organism evidence="2 3">
    <name type="scientific">Xenoophorus captivus</name>
    <dbReference type="NCBI Taxonomy" id="1517983"/>
    <lineage>
        <taxon>Eukaryota</taxon>
        <taxon>Metazoa</taxon>
        <taxon>Chordata</taxon>
        <taxon>Craniata</taxon>
        <taxon>Vertebrata</taxon>
        <taxon>Euteleostomi</taxon>
        <taxon>Actinopterygii</taxon>
        <taxon>Neopterygii</taxon>
        <taxon>Teleostei</taxon>
        <taxon>Neoteleostei</taxon>
        <taxon>Acanthomorphata</taxon>
        <taxon>Ovalentaria</taxon>
        <taxon>Atherinomorphae</taxon>
        <taxon>Cyprinodontiformes</taxon>
        <taxon>Goodeidae</taxon>
        <taxon>Xenoophorus</taxon>
    </lineage>
</organism>